<protein>
    <submittedName>
        <fullName evidence="2">Uncharacterized protein</fullName>
    </submittedName>
</protein>
<feature type="transmembrane region" description="Helical" evidence="1">
    <location>
        <begin position="558"/>
        <end position="577"/>
    </location>
</feature>
<feature type="transmembrane region" description="Helical" evidence="1">
    <location>
        <begin position="269"/>
        <end position="291"/>
    </location>
</feature>
<dbReference type="EMBL" id="JALJOV010001895">
    <property type="protein sequence ID" value="KAK9838448.1"/>
    <property type="molecule type" value="Genomic_DNA"/>
</dbReference>
<dbReference type="Proteomes" id="UP001485043">
    <property type="component" value="Unassembled WGS sequence"/>
</dbReference>
<feature type="transmembrane region" description="Helical" evidence="1">
    <location>
        <begin position="205"/>
        <end position="224"/>
    </location>
</feature>
<feature type="transmembrane region" description="Helical" evidence="1">
    <location>
        <begin position="671"/>
        <end position="688"/>
    </location>
</feature>
<evidence type="ECO:0000313" key="3">
    <source>
        <dbReference type="Proteomes" id="UP001485043"/>
    </source>
</evidence>
<feature type="transmembrane region" description="Helical" evidence="1">
    <location>
        <begin position="165"/>
        <end position="184"/>
    </location>
</feature>
<proteinExistence type="predicted"/>
<keyword evidence="3" id="KW-1185">Reference proteome</keyword>
<accession>A0AAW1RXD8</accession>
<keyword evidence="1" id="KW-0812">Transmembrane</keyword>
<sequence>MTFVSSLQAPRCNRASREVGGAVAVGILLVGAMVAYILDSLESREGALGALWISLGVTNLACMASLVLSFLQTNESIVMSLALAFSIGLTLFLTGIWATLNFQWPQVPPGGHVPSWQKSARIMGGAEKHAGAVQSTLDGALGAAMLMVLPSACYLATHSPTLPSWHHFWSLLLLTCLPLLYLSSTKDGLWWLPISNEALSRLRRVLLPVAGVGALAGLEGRVLLPAFRSYLAIPAPWSPILVTLALFGSLGMILVHFQGWLSPAWMPPVTVAALSLGGIAGGVAAGMPFPVVALPPMAGSMLACFLDTPHLLLWLAFVASALGTGAWFLWHHFWFLEVMLAGGTVSLQRLCVGIFLALLPALLIPGFLAAASFLPLVGPLLIAQALMMAWLEAVMLGGEHGEELDGTNMYPPVFVLLTSGLGLLMAQRLAAARGLDPTSAWILRLLHASKLALLLMPQVALVLRVCLLAVVVTLPLELWQPLRGARQRWRGPLRAALVPPALLLAASRHHLDALLHALLPGQLLTTGLWVGVVLVALAACWLPLLLYADFQGNHTFKLVVWATAAAGLAFAIIQPPFPFQSGEDGLVADDDDTAVWGSSTSHSHREWHRWLLLAALGEGFLVLRSHLGPPQAPSRRLAQGTAPARPEWGPAIGGGSLLGLFLARELFPGQAALQIVVLVSSLLVVGFLEQSAEARMSLLGLFAAEALLLSLAIKLKIGALSSHTALGASLGDDAPGLGLPMHRASESGGLTAGLRAYLPDLRSLTDLQGTATLPVGDLLSCSDMAAAF</sequence>
<comment type="caution">
    <text evidence="2">The sequence shown here is derived from an EMBL/GenBank/DDBJ whole genome shotgun (WGS) entry which is preliminary data.</text>
</comment>
<feature type="transmembrane region" description="Helical" evidence="1">
    <location>
        <begin position="527"/>
        <end position="546"/>
    </location>
</feature>
<dbReference type="AlphaFoldDB" id="A0AAW1RXD8"/>
<evidence type="ECO:0000313" key="2">
    <source>
        <dbReference type="EMBL" id="KAK9838448.1"/>
    </source>
</evidence>
<feature type="transmembrane region" description="Helical" evidence="1">
    <location>
        <begin position="311"/>
        <end position="330"/>
    </location>
</feature>
<feature type="transmembrane region" description="Helical" evidence="1">
    <location>
        <begin position="236"/>
        <end position="257"/>
    </location>
</feature>
<name>A0AAW1RXD8_9CHLO</name>
<organism evidence="2 3">
    <name type="scientific">Apatococcus fuscideae</name>
    <dbReference type="NCBI Taxonomy" id="2026836"/>
    <lineage>
        <taxon>Eukaryota</taxon>
        <taxon>Viridiplantae</taxon>
        <taxon>Chlorophyta</taxon>
        <taxon>core chlorophytes</taxon>
        <taxon>Trebouxiophyceae</taxon>
        <taxon>Chlorellales</taxon>
        <taxon>Chlorellaceae</taxon>
        <taxon>Apatococcus</taxon>
    </lineage>
</organism>
<feature type="transmembrane region" description="Helical" evidence="1">
    <location>
        <begin position="21"/>
        <end position="38"/>
    </location>
</feature>
<feature type="transmembrane region" description="Helical" evidence="1">
    <location>
        <begin position="380"/>
        <end position="398"/>
    </location>
</feature>
<keyword evidence="1" id="KW-1133">Transmembrane helix</keyword>
<feature type="transmembrane region" description="Helical" evidence="1">
    <location>
        <begin position="50"/>
        <end position="71"/>
    </location>
</feature>
<feature type="transmembrane region" description="Helical" evidence="1">
    <location>
        <begin position="78"/>
        <end position="100"/>
    </location>
</feature>
<reference evidence="2 3" key="1">
    <citation type="journal article" date="2024" name="Nat. Commun.">
        <title>Phylogenomics reveals the evolutionary origins of lichenization in chlorophyte algae.</title>
        <authorList>
            <person name="Puginier C."/>
            <person name="Libourel C."/>
            <person name="Otte J."/>
            <person name="Skaloud P."/>
            <person name="Haon M."/>
            <person name="Grisel S."/>
            <person name="Petersen M."/>
            <person name="Berrin J.G."/>
            <person name="Delaux P.M."/>
            <person name="Dal Grande F."/>
            <person name="Keller J."/>
        </authorList>
    </citation>
    <scope>NUCLEOTIDE SEQUENCE [LARGE SCALE GENOMIC DNA]</scope>
    <source>
        <strain evidence="2 3">SAG 2523</strain>
    </source>
</reference>
<dbReference type="PANTHER" id="PTHR35313">
    <property type="entry name" value="NO EXINE FORMATION 1"/>
    <property type="match status" value="1"/>
</dbReference>
<keyword evidence="1" id="KW-0472">Membrane</keyword>
<feature type="transmembrane region" description="Helical" evidence="1">
    <location>
        <begin position="410"/>
        <end position="431"/>
    </location>
</feature>
<dbReference type="PANTHER" id="PTHR35313:SF1">
    <property type="entry name" value="NO EXINE FORMATION 1"/>
    <property type="match status" value="1"/>
</dbReference>
<evidence type="ECO:0000256" key="1">
    <source>
        <dbReference type="SAM" id="Phobius"/>
    </source>
</evidence>
<gene>
    <name evidence="2" type="ORF">WJX84_009144</name>
</gene>
<feature type="transmembrane region" description="Helical" evidence="1">
    <location>
        <begin position="350"/>
        <end position="374"/>
    </location>
</feature>
<feature type="transmembrane region" description="Helical" evidence="1">
    <location>
        <begin position="451"/>
        <end position="479"/>
    </location>
</feature>